<dbReference type="EMBL" id="RQTE01000045">
    <property type="protein sequence ID" value="RZI03860.1"/>
    <property type="molecule type" value="Genomic_DNA"/>
</dbReference>
<organism evidence="6 7">
    <name type="scientific">Staphylococcus condimenti</name>
    <dbReference type="NCBI Taxonomy" id="70255"/>
    <lineage>
        <taxon>Bacteria</taxon>
        <taxon>Bacillati</taxon>
        <taxon>Bacillota</taxon>
        <taxon>Bacilli</taxon>
        <taxon>Bacillales</taxon>
        <taxon>Staphylococcaceae</taxon>
        <taxon>Staphylococcus</taxon>
    </lineage>
</organism>
<evidence type="ECO:0000256" key="3">
    <source>
        <dbReference type="ARBA" id="ARBA00022840"/>
    </source>
</evidence>
<feature type="domain" description="AAA+ ATPase" evidence="5">
    <location>
        <begin position="735"/>
        <end position="873"/>
    </location>
</feature>
<comment type="similarity">
    <text evidence="1">Belongs to the CbxX/CfxQ family.</text>
</comment>
<dbReference type="InterPro" id="IPR003959">
    <property type="entry name" value="ATPase_AAA_core"/>
</dbReference>
<gene>
    <name evidence="6" type="primary">ypdA</name>
    <name evidence="6" type="ORF">EIG99_02350</name>
</gene>
<dbReference type="Pfam" id="PF13738">
    <property type="entry name" value="Pyr_redox_3"/>
    <property type="match status" value="1"/>
</dbReference>
<keyword evidence="3" id="KW-0067">ATP-binding</keyword>
<evidence type="ECO:0000259" key="5">
    <source>
        <dbReference type="SMART" id="SM00382"/>
    </source>
</evidence>
<dbReference type="AlphaFoldDB" id="A0A4V2DWR0"/>
<feature type="compositionally biased region" description="Low complexity" evidence="4">
    <location>
        <begin position="350"/>
        <end position="362"/>
    </location>
</feature>
<protein>
    <submittedName>
        <fullName evidence="6">YpdA family putative bacillithiol disulfide reductase</fullName>
    </submittedName>
</protein>
<dbReference type="InterPro" id="IPR036188">
    <property type="entry name" value="FAD/NAD-bd_sf"/>
</dbReference>
<feature type="region of interest" description="Disordered" evidence="4">
    <location>
        <begin position="342"/>
        <end position="366"/>
    </location>
</feature>
<evidence type="ECO:0000313" key="6">
    <source>
        <dbReference type="EMBL" id="RZI03860.1"/>
    </source>
</evidence>
<dbReference type="PRINTS" id="PR00819">
    <property type="entry name" value="CBXCFQXSUPER"/>
</dbReference>
<dbReference type="PANTHER" id="PTHR43392">
    <property type="entry name" value="AAA-TYPE ATPASE FAMILY PROTEIN / ANKYRIN REPEAT FAMILY PROTEIN"/>
    <property type="match status" value="1"/>
</dbReference>
<evidence type="ECO:0000313" key="7">
    <source>
        <dbReference type="Proteomes" id="UP000293854"/>
    </source>
</evidence>
<dbReference type="InterPro" id="IPR000641">
    <property type="entry name" value="CbxX/CfxQ"/>
</dbReference>
<dbReference type="SMART" id="SM00382">
    <property type="entry name" value="AAA"/>
    <property type="match status" value="2"/>
</dbReference>
<proteinExistence type="inferred from homology"/>
<dbReference type="GO" id="GO:0005524">
    <property type="term" value="F:ATP binding"/>
    <property type="evidence" value="ECO:0007669"/>
    <property type="project" value="UniProtKB-KW"/>
</dbReference>
<dbReference type="NCBIfam" id="TIGR04018">
    <property type="entry name" value="Bthiol_YpdA"/>
    <property type="match status" value="1"/>
</dbReference>
<feature type="region of interest" description="Disordered" evidence="4">
    <location>
        <begin position="392"/>
        <end position="415"/>
    </location>
</feature>
<dbReference type="Pfam" id="PF17866">
    <property type="entry name" value="AAA_lid_6"/>
    <property type="match status" value="1"/>
</dbReference>
<dbReference type="InterPro" id="IPR003593">
    <property type="entry name" value="AAA+_ATPase"/>
</dbReference>
<dbReference type="Gene3D" id="1.10.8.60">
    <property type="match status" value="1"/>
</dbReference>
<dbReference type="InterPro" id="IPR041627">
    <property type="entry name" value="AAA_lid_6"/>
</dbReference>
<dbReference type="Gene3D" id="3.40.50.300">
    <property type="entry name" value="P-loop containing nucleotide triphosphate hydrolases"/>
    <property type="match status" value="2"/>
</dbReference>
<dbReference type="FunFam" id="3.40.50.300:FF:000216">
    <property type="entry name" value="Type VII secretion ATPase EccA"/>
    <property type="match status" value="2"/>
</dbReference>
<dbReference type="SUPFAM" id="SSF52540">
    <property type="entry name" value="P-loop containing nucleoside triphosphate hydrolases"/>
    <property type="match status" value="2"/>
</dbReference>
<dbReference type="InterPro" id="IPR050773">
    <property type="entry name" value="CbxX/CfxQ_RuBisCO_ESX"/>
</dbReference>
<dbReference type="InterPro" id="IPR023856">
    <property type="entry name" value="Bdr"/>
</dbReference>
<evidence type="ECO:0000256" key="2">
    <source>
        <dbReference type="ARBA" id="ARBA00022741"/>
    </source>
</evidence>
<evidence type="ECO:0000256" key="4">
    <source>
        <dbReference type="SAM" id="MobiDB-lite"/>
    </source>
</evidence>
<dbReference type="GO" id="GO:0016887">
    <property type="term" value="F:ATP hydrolysis activity"/>
    <property type="evidence" value="ECO:0007669"/>
    <property type="project" value="InterPro"/>
</dbReference>
<comment type="caution">
    <text evidence="6">The sequence shown here is derived from an EMBL/GenBank/DDBJ whole genome shotgun (WGS) entry which is preliminary data.</text>
</comment>
<dbReference type="SUPFAM" id="SSF51905">
    <property type="entry name" value="FAD/NAD(P)-binding domain"/>
    <property type="match status" value="1"/>
</dbReference>
<name>A0A4V2DWR0_9STAP</name>
<dbReference type="Pfam" id="PF00004">
    <property type="entry name" value="AAA"/>
    <property type="match status" value="2"/>
</dbReference>
<reference evidence="6 7" key="1">
    <citation type="submission" date="2018-11" db="EMBL/GenBank/DDBJ databases">
        <title>Genomic profiling of Staphylococcus species from a Poultry farm system in KwaZulu-Natal, South Africa.</title>
        <authorList>
            <person name="Amoako D.G."/>
            <person name="Somboro A.M."/>
            <person name="Abia A.L.K."/>
            <person name="Bester L.A."/>
            <person name="Essack S.Y."/>
        </authorList>
    </citation>
    <scope>NUCLEOTIDE SEQUENCE [LARGE SCALE GENOMIC DNA]</scope>
    <source>
        <strain evidence="6 7">SA11</strain>
    </source>
</reference>
<dbReference type="PANTHER" id="PTHR43392:SF2">
    <property type="entry name" value="AAA-TYPE ATPASE FAMILY PROTEIN _ ANKYRIN REPEAT FAMILY PROTEIN"/>
    <property type="match status" value="1"/>
</dbReference>
<feature type="domain" description="AAA+ ATPase" evidence="5">
    <location>
        <begin position="463"/>
        <end position="601"/>
    </location>
</feature>
<dbReference type="CDD" id="cd00009">
    <property type="entry name" value="AAA"/>
    <property type="match status" value="2"/>
</dbReference>
<dbReference type="InterPro" id="IPR027417">
    <property type="entry name" value="P-loop_NTPase"/>
</dbReference>
<dbReference type="Proteomes" id="UP000293854">
    <property type="component" value="Unassembled WGS sequence"/>
</dbReference>
<keyword evidence="2" id="KW-0547">Nucleotide-binding</keyword>
<evidence type="ECO:0000256" key="1">
    <source>
        <dbReference type="ARBA" id="ARBA00010378"/>
    </source>
</evidence>
<accession>A0A4V2DWR0</accession>
<sequence>MQTVESIIIGGGPCGLSAAIEQKKKGIETLVIEKGNVVEAIYNYPTHQTFFSSSDKLSIGDVPFIVEEYKPHRNQALVYYREVVKYHQLDIHAFEEVLTVKKIGKRFTITTTKDTYQCRFLTVATGYYGQHNDLEVEGAKLPKVFHYFKEAHPYFDQNVVIIGGKNSAVDAALELEKAGANVTVLYRGADYSSAIKPWILPNFESLVRHEKIDMHFNAEVTKIDEDSVTYIQDGETYKIPNDYVFAMIGYHPDYEFLQNIGIDIKTNEYGTAPVYDKETYETNVDNCYIAGVIAAGNDANTIFIENGKFHGGIIAQNIIANNKIEVLCDDDSVLVSNTDVKFSEEETKQTKSQSQSTKLEQSSYEDISFDPEAEFDPFFSEEDSDYSVIEIDDPTNKTVNDNTEELSKSSTQEVKDPKLAEKSLNDLNSLIGLETVKKTVKMFIDNMKVNQMKKENGLHYDNISLHSVFLGNPGTGKTTVARLLGKVLYHNGVIKSDNFIEVSRNQLVSPFVGETAVQTQEILEKAKGGILFIDEAYTLYDESSINPGQESLDTILKFMEDYRDEIIIIFAGYTNEMYDFFNMNPGLQSRVQHNFLFEDYNDKEMIEIGESILFKQGLEYNQELYRKQLVKALHQSNDNSNARWVRNFNEKLIMIQNSRLAQSEEVNPEDLQCIIDEDLLQMTANDTQTEDLDELLNQLNQLVGLDNVKSFVKKLINEVKANKLFEEKGMVLDKPTYHMVFTGPPGTGKTTIARLIAKIFYSLEILSEDKAVEVDRQNLVGSYIGHTEKNTAKAVDQAMGGVLFIDEAYQLASGGENDFGHLAVETLITSLENYRDKFIAIFAGYTNDMERFLDENEGLKSRVPYTIEFPAYTPDEVAEIVARSLSKDWSFDETFLLQTVSTTYANLSKDHQANGRWARNTVQKLLANHKTYIIENVDEISDITQIENETIMNTLKE</sequence>
<dbReference type="Gene3D" id="3.50.50.60">
    <property type="entry name" value="FAD/NAD(P)-binding domain"/>
    <property type="match status" value="2"/>
</dbReference>